<feature type="region of interest" description="Disordered" evidence="12">
    <location>
        <begin position="288"/>
        <end position="368"/>
    </location>
</feature>
<comment type="subcellular location">
    <subcellularLocation>
        <location evidence="1">Membrane</location>
        <topology evidence="1">Single-pass type II membrane protein</topology>
    </subcellularLocation>
</comment>
<dbReference type="EMBL" id="CAJFCV020000005">
    <property type="protein sequence ID" value="CAG9125233.1"/>
    <property type="molecule type" value="Genomic_DNA"/>
</dbReference>
<dbReference type="InterPro" id="IPR026050">
    <property type="entry name" value="C1GALT1/C1GALT1_chp1"/>
</dbReference>
<keyword evidence="8" id="KW-0547">Nucleotide-binding</keyword>
<dbReference type="Pfam" id="PF03909">
    <property type="entry name" value="BSD"/>
    <property type="match status" value="1"/>
</dbReference>
<feature type="domain" description="BSD" evidence="13">
    <location>
        <begin position="212"/>
        <end position="264"/>
    </location>
</feature>
<evidence type="ECO:0000259" key="13">
    <source>
        <dbReference type="PROSITE" id="PS50858"/>
    </source>
</evidence>
<evidence type="ECO:0000256" key="11">
    <source>
        <dbReference type="ARBA" id="ARBA00023136"/>
    </source>
</evidence>
<feature type="region of interest" description="Disordered" evidence="12">
    <location>
        <begin position="1"/>
        <end position="46"/>
    </location>
</feature>
<evidence type="ECO:0000256" key="8">
    <source>
        <dbReference type="ARBA" id="ARBA00022741"/>
    </source>
</evidence>
<organism evidence="14 15">
    <name type="scientific">Bursaphelenchus xylophilus</name>
    <name type="common">Pinewood nematode worm</name>
    <name type="synonym">Aphelenchoides xylophilus</name>
    <dbReference type="NCBI Taxonomy" id="6326"/>
    <lineage>
        <taxon>Eukaryota</taxon>
        <taxon>Metazoa</taxon>
        <taxon>Ecdysozoa</taxon>
        <taxon>Nematoda</taxon>
        <taxon>Chromadorea</taxon>
        <taxon>Rhabditida</taxon>
        <taxon>Tylenchina</taxon>
        <taxon>Tylenchomorpha</taxon>
        <taxon>Aphelenchoidea</taxon>
        <taxon>Aphelenchoididae</taxon>
        <taxon>Bursaphelenchus</taxon>
    </lineage>
</organism>
<dbReference type="InterPro" id="IPR035925">
    <property type="entry name" value="BSD_dom_sf"/>
</dbReference>
<evidence type="ECO:0000256" key="3">
    <source>
        <dbReference type="ARBA" id="ARBA00006462"/>
    </source>
</evidence>
<evidence type="ECO:0000313" key="14">
    <source>
        <dbReference type="EMBL" id="CAD5232582.1"/>
    </source>
</evidence>
<dbReference type="Proteomes" id="UP000582659">
    <property type="component" value="Unassembled WGS sequence"/>
</dbReference>
<accession>A0A7I8XJB9</accession>
<keyword evidence="15" id="KW-1185">Reference proteome</keyword>
<name>A0A7I8XJB9_BURXY</name>
<dbReference type="Pfam" id="PF02434">
    <property type="entry name" value="Fringe"/>
    <property type="match status" value="1"/>
</dbReference>
<dbReference type="GO" id="GO:0000166">
    <property type="term" value="F:nucleotide binding"/>
    <property type="evidence" value="ECO:0007669"/>
    <property type="project" value="UniProtKB-KW"/>
</dbReference>
<feature type="compositionally biased region" description="Polar residues" evidence="12">
    <location>
        <begin position="333"/>
        <end position="344"/>
    </location>
</feature>
<feature type="compositionally biased region" description="Acidic residues" evidence="12">
    <location>
        <begin position="24"/>
        <end position="33"/>
    </location>
</feature>
<feature type="region of interest" description="Disordered" evidence="12">
    <location>
        <begin position="111"/>
        <end position="137"/>
    </location>
</feature>
<proteinExistence type="inferred from homology"/>
<dbReference type="InterPro" id="IPR005607">
    <property type="entry name" value="BSD_dom"/>
</dbReference>
<reference evidence="14" key="1">
    <citation type="submission" date="2020-09" db="EMBL/GenBank/DDBJ databases">
        <authorList>
            <person name="Kikuchi T."/>
        </authorList>
    </citation>
    <scope>NUCLEOTIDE SEQUENCE</scope>
    <source>
        <strain evidence="14">Ka4C1</strain>
    </source>
</reference>
<gene>
    <name evidence="14" type="ORF">BXYJ_LOCUS12673</name>
</gene>
<evidence type="ECO:0000256" key="9">
    <source>
        <dbReference type="ARBA" id="ARBA00022968"/>
    </source>
</evidence>
<feature type="compositionally biased region" description="Acidic residues" evidence="12">
    <location>
        <begin position="322"/>
        <end position="332"/>
    </location>
</feature>
<dbReference type="InterPro" id="IPR003378">
    <property type="entry name" value="Fringe-like_glycosylTrfase"/>
</dbReference>
<evidence type="ECO:0000256" key="10">
    <source>
        <dbReference type="ARBA" id="ARBA00022989"/>
    </source>
</evidence>
<protein>
    <recommendedName>
        <fullName evidence="4">N-acetylgalactosaminide beta-1,3-galactosyltransferase</fullName>
        <ecNumber evidence="4">2.4.1.122</ecNumber>
    </recommendedName>
</protein>
<keyword evidence="7" id="KW-0812">Transmembrane</keyword>
<evidence type="ECO:0000256" key="7">
    <source>
        <dbReference type="ARBA" id="ARBA00022692"/>
    </source>
</evidence>
<evidence type="ECO:0000256" key="1">
    <source>
        <dbReference type="ARBA" id="ARBA00004606"/>
    </source>
</evidence>
<comment type="caution">
    <text evidence="14">The sequence shown here is derived from an EMBL/GenBank/DDBJ whole genome shotgun (WGS) entry which is preliminary data.</text>
</comment>
<dbReference type="SMART" id="SM00751">
    <property type="entry name" value="BSD"/>
    <property type="match status" value="1"/>
</dbReference>
<comment type="similarity">
    <text evidence="3">Belongs to the glycosyltransferase 31 family. Beta3-Gal-T subfamily.</text>
</comment>
<evidence type="ECO:0000256" key="2">
    <source>
        <dbReference type="ARBA" id="ARBA00004922"/>
    </source>
</evidence>
<evidence type="ECO:0000256" key="12">
    <source>
        <dbReference type="SAM" id="MobiDB-lite"/>
    </source>
</evidence>
<dbReference type="AlphaFoldDB" id="A0A7I8XJB9"/>
<keyword evidence="6" id="KW-0808">Transferase</keyword>
<dbReference type="Gene3D" id="3.90.550.50">
    <property type="match status" value="1"/>
</dbReference>
<evidence type="ECO:0000313" key="15">
    <source>
        <dbReference type="Proteomes" id="UP000659654"/>
    </source>
</evidence>
<sequence>MAEKEQKSPEAEGIQEKTPVPEETPQEPVEEAAQEEKKEDLTSPTQWFSSYSSYLGTVGADWVGKAKEQVEKTLDAVKKDLNEFSDTVNTEAAIIKESVKKQAELFQEFVTTPDADTPENPEEEPAPVEPKEEPKLEKKESGFGFGWMKSVVDTVKNMAIEDTAKDEYDFTDTVPTNVRNSVLEHIKLLELQNSEATFLKPPTQNIEVYKDWLKEFKLSEYNGEINVLLGNNPKLREIYAKFVPSRVDNHTFWNRYFFKVYIAEMEQELRQNKGKIFEELQVDTSAESSGLKDLKSSGEKKDVSPSVTENESWSVCSSGADDLAEFPDEPSDEQATVTTSSTVFSDAVTGPLTPKATDEEESTPDSEWEKWEAEKIRPRFDYLRNFWRPSQNVLRLEDVFDQIVVSEAAKKLPLPPNAKTFIFVMTFPGRHYDRVPAINVTWLHRVQHAEFFTSQPINATGVPFRTVFTGLSDDYYQLFHKTKRAFEYSYKYISKDFDWYIKADDDTYILAENLNKFLRKFDPNEPIYAGLRFKLFVEKGYNSGGMYILSRRAVQILVEEVFPNTTACPFYEYEDVQMGRCLATKGIYPIPTRDERDQGLFHMYPVRHLYNAYNGSTIHFDEFYKDRMSIGFKEFSEDSIAFHKMETNDFYLADIMAYRVKTTK</sequence>
<keyword evidence="11" id="KW-0472">Membrane</keyword>
<dbReference type="PANTHER" id="PTHR23033">
    <property type="entry name" value="BETA1,3-GALACTOSYLTRANSFERASE"/>
    <property type="match status" value="1"/>
</dbReference>
<feature type="compositionally biased region" description="Basic and acidic residues" evidence="12">
    <location>
        <begin position="290"/>
        <end position="303"/>
    </location>
</feature>
<dbReference type="GO" id="GO:0016263">
    <property type="term" value="F:glycoprotein-N-acetylgalactosamine 3-beta-galactosyltransferase activity"/>
    <property type="evidence" value="ECO:0007669"/>
    <property type="project" value="UniProtKB-EC"/>
</dbReference>
<feature type="compositionally biased region" description="Basic and acidic residues" evidence="12">
    <location>
        <begin position="1"/>
        <end position="10"/>
    </location>
</feature>
<evidence type="ECO:0000256" key="6">
    <source>
        <dbReference type="ARBA" id="ARBA00022679"/>
    </source>
</evidence>
<dbReference type="PROSITE" id="PS50858">
    <property type="entry name" value="BSD"/>
    <property type="match status" value="1"/>
</dbReference>
<dbReference type="EC" id="2.4.1.122" evidence="4"/>
<comment type="pathway">
    <text evidence="2">Protein modification; protein glycosylation.</text>
</comment>
<dbReference type="EMBL" id="CAJFDI010000005">
    <property type="protein sequence ID" value="CAD5232582.1"/>
    <property type="molecule type" value="Genomic_DNA"/>
</dbReference>
<dbReference type="SMR" id="A0A7I8XJB9"/>
<dbReference type="Gene3D" id="1.10.3970.10">
    <property type="entry name" value="BSD domain"/>
    <property type="match status" value="1"/>
</dbReference>
<feature type="compositionally biased region" description="Polar residues" evidence="12">
    <location>
        <begin position="305"/>
        <end position="317"/>
    </location>
</feature>
<dbReference type="PANTHER" id="PTHR23033:SF12">
    <property type="entry name" value="GLYCOPROTEIN-N-ACETYLGALACTOSAMINE 3-BETA-GALACTOSYLTRANSFERASE 1-RELATED"/>
    <property type="match status" value="1"/>
</dbReference>
<evidence type="ECO:0000256" key="5">
    <source>
        <dbReference type="ARBA" id="ARBA00022676"/>
    </source>
</evidence>
<dbReference type="OrthoDB" id="73788at2759"/>
<evidence type="ECO:0000256" key="4">
    <source>
        <dbReference type="ARBA" id="ARBA00012557"/>
    </source>
</evidence>
<keyword evidence="10" id="KW-1133">Transmembrane helix</keyword>
<keyword evidence="9" id="KW-0735">Signal-anchor</keyword>
<dbReference type="SUPFAM" id="SSF140383">
    <property type="entry name" value="BSD domain-like"/>
    <property type="match status" value="1"/>
</dbReference>
<keyword evidence="5" id="KW-0328">Glycosyltransferase</keyword>
<dbReference type="GO" id="GO:0016020">
    <property type="term" value="C:membrane"/>
    <property type="evidence" value="ECO:0007669"/>
    <property type="project" value="UniProtKB-SubCell"/>
</dbReference>
<dbReference type="Proteomes" id="UP000659654">
    <property type="component" value="Unassembled WGS sequence"/>
</dbReference>
<feature type="compositionally biased region" description="Acidic residues" evidence="12">
    <location>
        <begin position="116"/>
        <end position="126"/>
    </location>
</feature>